<dbReference type="SMART" id="SM00382">
    <property type="entry name" value="AAA"/>
    <property type="match status" value="1"/>
</dbReference>
<dbReference type="PANTHER" id="PTHR11669:SF0">
    <property type="entry name" value="PROTEIN STICHEL-LIKE 2"/>
    <property type="match status" value="1"/>
</dbReference>
<keyword evidence="3 11" id="KW-0548">Nucleotidyltransferase</keyword>
<evidence type="ECO:0000256" key="6">
    <source>
        <dbReference type="ARBA" id="ARBA00022741"/>
    </source>
</evidence>
<dbReference type="NCBIfam" id="TIGR02397">
    <property type="entry name" value="dnaX_nterm"/>
    <property type="match status" value="1"/>
</dbReference>
<feature type="compositionally biased region" description="Low complexity" evidence="12">
    <location>
        <begin position="413"/>
        <end position="426"/>
    </location>
</feature>
<keyword evidence="5" id="KW-0479">Metal-binding</keyword>
<feature type="compositionally biased region" description="Polar residues" evidence="12">
    <location>
        <begin position="1"/>
        <end position="18"/>
    </location>
</feature>
<evidence type="ECO:0000313" key="15">
    <source>
        <dbReference type="Proteomes" id="UP001165306"/>
    </source>
</evidence>
<dbReference type="Pfam" id="PF12169">
    <property type="entry name" value="DNA_pol3_gamma3"/>
    <property type="match status" value="1"/>
</dbReference>
<organism evidence="14 15">
    <name type="scientific">Thermalbibacter longus</name>
    <dbReference type="NCBI Taxonomy" id="2951981"/>
    <lineage>
        <taxon>Bacteria</taxon>
        <taxon>Pseudomonadati</taxon>
        <taxon>Thermomicrobiota</taxon>
        <taxon>Thermomicrobia</taxon>
        <taxon>Thermomicrobiales</taxon>
        <taxon>Thermomicrobiaceae</taxon>
        <taxon>Thermalbibacter</taxon>
    </lineage>
</organism>
<protein>
    <recommendedName>
        <fullName evidence="11">DNA polymerase III subunit gamma/tau</fullName>
        <ecNumber evidence="11">2.7.7.7</ecNumber>
    </recommendedName>
</protein>
<sequence>MTDSQESGRNQRAQSSSLYRKYRPRSFDPAELVGQEHIARTLRNAIGLGRIAHAYLFCGPRGTGKTSTARLLAKAVNCLDPDPWARPCNACAACEAINAGSAVDIVEIDAASNRGVDDVRDLREKVKYAPSQLRVKFYIIDEAHQLTRDAFNAFLKTLEEPPPHVAFVLATTEPDKLPDTVASRCQRFDFHRIPLSSMLARLRWVCQQEEIEIDDDALALIAQQATGSLRDALGLLERMALFAEGAEGRTRITAEAVRQALGLSRDERLAGLVDALIRRDAGAGLRIIAEAAENGEDLQQFGRQITGYLRTLLHLRAGGRDDLADPAAREQAERFSLAELATLLRIYSGLELVLPRSGLDPQLPLELATVEAVLRLGGEPGVTTHWRDATSEAQPPTQPATASRTPRAPEPAPATAGPASGPAVSPREPDPDFTAREDAPPMPQAVAHSAGNGAVPREMATTRASAGSDSASEAAVLEKLIASWAQIRREVKASRSQTAALLTSVDPALVAGDDVYLVSPYEFHRSKLNEEVHRQLVESVISRYLGRAYRVHCVAPEEVPAIAPAQAGPNPEPAGTASMPDPAAESQATHSARSPADEARLRAAKSIFDAEEIG</sequence>
<gene>
    <name evidence="11 14" type="primary">dnaX</name>
    <name evidence="14" type="ORF">NET02_06290</name>
</gene>
<feature type="region of interest" description="Disordered" evidence="12">
    <location>
        <begin position="381"/>
        <end position="472"/>
    </location>
</feature>
<dbReference type="InterPro" id="IPR027417">
    <property type="entry name" value="P-loop_NTPase"/>
</dbReference>
<keyword evidence="7" id="KW-0862">Zinc</keyword>
<evidence type="ECO:0000256" key="10">
    <source>
        <dbReference type="ARBA" id="ARBA00049244"/>
    </source>
</evidence>
<dbReference type="InterPro" id="IPR050238">
    <property type="entry name" value="DNA_Rep/Repair_Clamp_Loader"/>
</dbReference>
<keyword evidence="4 11" id="KW-0235">DNA replication</keyword>
<dbReference type="Pfam" id="PF13177">
    <property type="entry name" value="DNA_pol3_delta2"/>
    <property type="match status" value="1"/>
</dbReference>
<evidence type="ECO:0000259" key="13">
    <source>
        <dbReference type="SMART" id="SM00382"/>
    </source>
</evidence>
<dbReference type="EC" id="2.7.7.7" evidence="11"/>
<comment type="subunit">
    <text evidence="11">DNA polymerase III contains a core (composed of alpha, epsilon and theta chains) that associates with a tau subunit. This core dimerizes to form the POLIII' complex. PolIII' associates with the gamma complex (composed of gamma, delta, delta', psi and chi chains) and with the beta chain to form the complete DNA polymerase III complex.</text>
</comment>
<evidence type="ECO:0000256" key="7">
    <source>
        <dbReference type="ARBA" id="ARBA00022833"/>
    </source>
</evidence>
<dbReference type="GO" id="GO:0009360">
    <property type="term" value="C:DNA polymerase III complex"/>
    <property type="evidence" value="ECO:0007669"/>
    <property type="project" value="InterPro"/>
</dbReference>
<feature type="compositionally biased region" description="Low complexity" evidence="12">
    <location>
        <begin position="391"/>
        <end position="406"/>
    </location>
</feature>
<dbReference type="PRINTS" id="PR00300">
    <property type="entry name" value="CLPPROTEASEA"/>
</dbReference>
<dbReference type="AlphaFoldDB" id="A0AA41WE85"/>
<evidence type="ECO:0000313" key="14">
    <source>
        <dbReference type="EMBL" id="MCM8748750.1"/>
    </source>
</evidence>
<keyword evidence="2 11" id="KW-0808">Transferase</keyword>
<dbReference type="RefSeq" id="WP_284056530.1">
    <property type="nucleotide sequence ID" value="NZ_JAMSLR010000003.1"/>
</dbReference>
<dbReference type="Gene3D" id="1.20.272.10">
    <property type="match status" value="1"/>
</dbReference>
<dbReference type="SUPFAM" id="SSF48019">
    <property type="entry name" value="post-AAA+ oligomerization domain-like"/>
    <property type="match status" value="1"/>
</dbReference>
<dbReference type="InterPro" id="IPR001270">
    <property type="entry name" value="ClpA/B"/>
</dbReference>
<evidence type="ECO:0000256" key="11">
    <source>
        <dbReference type="RuleBase" id="RU364063"/>
    </source>
</evidence>
<evidence type="ECO:0000256" key="12">
    <source>
        <dbReference type="SAM" id="MobiDB-lite"/>
    </source>
</evidence>
<comment type="caution">
    <text evidence="14">The sequence shown here is derived from an EMBL/GenBank/DDBJ whole genome shotgun (WGS) entry which is preliminary data.</text>
</comment>
<keyword evidence="9 11" id="KW-0239">DNA-directed DNA polymerase</keyword>
<evidence type="ECO:0000256" key="4">
    <source>
        <dbReference type="ARBA" id="ARBA00022705"/>
    </source>
</evidence>
<dbReference type="GO" id="GO:0003677">
    <property type="term" value="F:DNA binding"/>
    <property type="evidence" value="ECO:0007669"/>
    <property type="project" value="InterPro"/>
</dbReference>
<dbReference type="InterPro" id="IPR045085">
    <property type="entry name" value="HLD_clamp_pol_III_gamma_tau"/>
</dbReference>
<dbReference type="CDD" id="cd18137">
    <property type="entry name" value="HLD_clamp_pol_III_gamma_tau"/>
    <property type="match status" value="1"/>
</dbReference>
<dbReference type="NCBIfam" id="NF004046">
    <property type="entry name" value="PRK05563.1"/>
    <property type="match status" value="1"/>
</dbReference>
<dbReference type="Gene3D" id="3.40.50.300">
    <property type="entry name" value="P-loop containing nucleotide triphosphate hydrolases"/>
    <property type="match status" value="1"/>
</dbReference>
<feature type="compositionally biased region" description="Basic and acidic residues" evidence="12">
    <location>
        <begin position="427"/>
        <end position="439"/>
    </location>
</feature>
<evidence type="ECO:0000256" key="2">
    <source>
        <dbReference type="ARBA" id="ARBA00022679"/>
    </source>
</evidence>
<feature type="region of interest" description="Disordered" evidence="12">
    <location>
        <begin position="563"/>
        <end position="599"/>
    </location>
</feature>
<comment type="catalytic activity">
    <reaction evidence="10 11">
        <text>DNA(n) + a 2'-deoxyribonucleoside 5'-triphosphate = DNA(n+1) + diphosphate</text>
        <dbReference type="Rhea" id="RHEA:22508"/>
        <dbReference type="Rhea" id="RHEA-COMP:17339"/>
        <dbReference type="Rhea" id="RHEA-COMP:17340"/>
        <dbReference type="ChEBI" id="CHEBI:33019"/>
        <dbReference type="ChEBI" id="CHEBI:61560"/>
        <dbReference type="ChEBI" id="CHEBI:173112"/>
        <dbReference type="EC" id="2.7.7.7"/>
    </reaction>
</comment>
<evidence type="ECO:0000256" key="3">
    <source>
        <dbReference type="ARBA" id="ARBA00022695"/>
    </source>
</evidence>
<accession>A0AA41WE85</accession>
<dbReference type="Proteomes" id="UP001165306">
    <property type="component" value="Unassembled WGS sequence"/>
</dbReference>
<dbReference type="GO" id="GO:0003887">
    <property type="term" value="F:DNA-directed DNA polymerase activity"/>
    <property type="evidence" value="ECO:0007669"/>
    <property type="project" value="UniProtKB-KW"/>
</dbReference>
<comment type="function">
    <text evidence="11">DNA polymerase III is a complex, multichain enzyme responsible for most of the replicative synthesis in bacteria. This DNA polymerase also exhibits 3' to 5' exonuclease activity.</text>
</comment>
<dbReference type="Pfam" id="PF22608">
    <property type="entry name" value="DNAX_ATPase_lid"/>
    <property type="match status" value="1"/>
</dbReference>
<dbReference type="CDD" id="cd00009">
    <property type="entry name" value="AAA"/>
    <property type="match status" value="1"/>
</dbReference>
<evidence type="ECO:0000256" key="1">
    <source>
        <dbReference type="ARBA" id="ARBA00006360"/>
    </source>
</evidence>
<evidence type="ECO:0000256" key="9">
    <source>
        <dbReference type="ARBA" id="ARBA00022932"/>
    </source>
</evidence>
<dbReference type="InterPro" id="IPR012763">
    <property type="entry name" value="DNA_pol_III_sug/sutau_N"/>
</dbReference>
<dbReference type="FunFam" id="3.40.50.300:FF:000014">
    <property type="entry name" value="DNA polymerase III subunit gamma/tau"/>
    <property type="match status" value="1"/>
</dbReference>
<dbReference type="Gene3D" id="1.10.8.60">
    <property type="match status" value="1"/>
</dbReference>
<comment type="similarity">
    <text evidence="1 11">Belongs to the DnaX/STICHEL family.</text>
</comment>
<keyword evidence="15" id="KW-1185">Reference proteome</keyword>
<dbReference type="EMBL" id="JAMSLR010000003">
    <property type="protein sequence ID" value="MCM8748750.1"/>
    <property type="molecule type" value="Genomic_DNA"/>
</dbReference>
<feature type="region of interest" description="Disordered" evidence="12">
    <location>
        <begin position="1"/>
        <end position="20"/>
    </location>
</feature>
<evidence type="ECO:0000256" key="5">
    <source>
        <dbReference type="ARBA" id="ARBA00022723"/>
    </source>
</evidence>
<dbReference type="GO" id="GO:0005524">
    <property type="term" value="F:ATP binding"/>
    <property type="evidence" value="ECO:0007669"/>
    <property type="project" value="UniProtKB-KW"/>
</dbReference>
<proteinExistence type="inferred from homology"/>
<dbReference type="InterPro" id="IPR022754">
    <property type="entry name" value="DNA_pol_III_gamma-3"/>
</dbReference>
<dbReference type="GO" id="GO:0046872">
    <property type="term" value="F:metal ion binding"/>
    <property type="evidence" value="ECO:0007669"/>
    <property type="project" value="UniProtKB-KW"/>
</dbReference>
<reference evidence="14" key="1">
    <citation type="submission" date="2022-06" db="EMBL/GenBank/DDBJ databases">
        <title>CFH 74404 Thermomicrobiaceae sp.</title>
        <authorList>
            <person name="Ming H."/>
            <person name="Li W.-J."/>
            <person name="Zhao Z."/>
        </authorList>
    </citation>
    <scope>NUCLEOTIDE SEQUENCE</scope>
    <source>
        <strain evidence="14">CFH 74404</strain>
    </source>
</reference>
<dbReference type="PANTHER" id="PTHR11669">
    <property type="entry name" value="REPLICATION FACTOR C / DNA POLYMERASE III GAMMA-TAU SUBUNIT"/>
    <property type="match status" value="1"/>
</dbReference>
<dbReference type="InterPro" id="IPR003593">
    <property type="entry name" value="AAA+_ATPase"/>
</dbReference>
<keyword evidence="6 11" id="KW-0547">Nucleotide-binding</keyword>
<dbReference type="SUPFAM" id="SSF52540">
    <property type="entry name" value="P-loop containing nucleoside triphosphate hydrolases"/>
    <property type="match status" value="1"/>
</dbReference>
<evidence type="ECO:0000256" key="8">
    <source>
        <dbReference type="ARBA" id="ARBA00022840"/>
    </source>
</evidence>
<dbReference type="GO" id="GO:0006261">
    <property type="term" value="P:DNA-templated DNA replication"/>
    <property type="evidence" value="ECO:0007669"/>
    <property type="project" value="TreeGrafter"/>
</dbReference>
<name>A0AA41WE85_9BACT</name>
<feature type="domain" description="AAA+ ATPase" evidence="13">
    <location>
        <begin position="51"/>
        <end position="194"/>
    </location>
</feature>
<keyword evidence="8 11" id="KW-0067">ATP-binding</keyword>
<dbReference type="InterPro" id="IPR008921">
    <property type="entry name" value="DNA_pol3_clamp-load_cplx_C"/>
</dbReference>